<gene>
    <name evidence="10" type="primary">atpC</name>
    <name evidence="13" type="ORF">Salmuc_01406</name>
</gene>
<comment type="subcellular location">
    <subcellularLocation>
        <location evidence="10">Cell membrane</location>
        <topology evidence="10">Peripheral membrane protein</topology>
    </subcellularLocation>
    <subcellularLocation>
        <location evidence="2">Endomembrane system</location>
        <topology evidence="2">Peripheral membrane protein</topology>
    </subcellularLocation>
</comment>
<dbReference type="CDD" id="cd12152">
    <property type="entry name" value="F1-ATPase_delta"/>
    <property type="match status" value="1"/>
</dbReference>
<dbReference type="Pfam" id="PF02823">
    <property type="entry name" value="ATP-synt_DE_N"/>
    <property type="match status" value="1"/>
</dbReference>
<comment type="function">
    <text evidence="1 10">Produces ATP from ADP in the presence of a proton gradient across the membrane.</text>
</comment>
<dbReference type="InterPro" id="IPR036771">
    <property type="entry name" value="ATPsynth_dsu/esu_N"/>
</dbReference>
<dbReference type="AlphaFoldDB" id="S9R427"/>
<keyword evidence="14" id="KW-1185">Reference proteome</keyword>
<evidence type="ECO:0000256" key="5">
    <source>
        <dbReference type="ARBA" id="ARBA00022781"/>
    </source>
</evidence>
<dbReference type="Gene3D" id="2.60.15.10">
    <property type="entry name" value="F0F1 ATP synthase delta/epsilon subunit, N-terminal"/>
    <property type="match status" value="1"/>
</dbReference>
<dbReference type="SUPFAM" id="SSF51344">
    <property type="entry name" value="Epsilon subunit of F1F0-ATP synthase N-terminal domain"/>
    <property type="match status" value="1"/>
</dbReference>
<dbReference type="GO" id="GO:0012505">
    <property type="term" value="C:endomembrane system"/>
    <property type="evidence" value="ECO:0007669"/>
    <property type="project" value="UniProtKB-SubCell"/>
</dbReference>
<dbReference type="STRING" id="1123237.Salmuc_01406"/>
<evidence type="ECO:0000256" key="7">
    <source>
        <dbReference type="ARBA" id="ARBA00023136"/>
    </source>
</evidence>
<comment type="subunit">
    <text evidence="10 11">F-type ATPases have 2 components, CF(1) - the catalytic core - and CF(0) - the membrane proton channel. CF(1) has five subunits: alpha(3), beta(3), gamma(1), delta(1), epsilon(1). CF(0) has three main subunits: a, b and c.</text>
</comment>
<dbReference type="Proteomes" id="UP000015347">
    <property type="component" value="Unassembled WGS sequence"/>
</dbReference>
<dbReference type="GO" id="GO:0046933">
    <property type="term" value="F:proton-transporting ATP synthase activity, rotational mechanism"/>
    <property type="evidence" value="ECO:0007669"/>
    <property type="project" value="UniProtKB-UniRule"/>
</dbReference>
<dbReference type="GO" id="GO:0005524">
    <property type="term" value="F:ATP binding"/>
    <property type="evidence" value="ECO:0007669"/>
    <property type="project" value="UniProtKB-UniRule"/>
</dbReference>
<dbReference type="HOGENOM" id="CLU_084338_2_1_5"/>
<dbReference type="NCBIfam" id="NF009978">
    <property type="entry name" value="PRK13443.1"/>
    <property type="match status" value="1"/>
</dbReference>
<dbReference type="GO" id="GO:0005886">
    <property type="term" value="C:plasma membrane"/>
    <property type="evidence" value="ECO:0007669"/>
    <property type="project" value="UniProtKB-SubCell"/>
</dbReference>
<dbReference type="NCBIfam" id="TIGR01216">
    <property type="entry name" value="ATP_synt_epsi"/>
    <property type="match status" value="1"/>
</dbReference>
<feature type="domain" description="ATP synthase F1 complex delta/epsilon subunit N-terminal" evidence="12">
    <location>
        <begin position="1"/>
        <end position="78"/>
    </location>
</feature>
<keyword evidence="6 10" id="KW-0406">Ion transport</keyword>
<reference evidence="14" key="1">
    <citation type="journal article" date="2014" name="Stand. Genomic Sci.">
        <title>Genome sequence of the exopolysaccharide-producing Salipiger mucosus type strain (DSM 16094(T)), a moderately halophilic member of the Roseobacter clade.</title>
        <authorList>
            <person name="Riedel T."/>
            <person name="Spring S."/>
            <person name="Fiebig A."/>
            <person name="Petersen J."/>
            <person name="Kyrpides N.C."/>
            <person name="Goker M."/>
            <person name="Klenk H.P."/>
        </authorList>
    </citation>
    <scope>NUCLEOTIDE SEQUENCE [LARGE SCALE GENOMIC DNA]</scope>
    <source>
        <strain evidence="14">DSM 16094</strain>
    </source>
</reference>
<organism evidence="13 14">
    <name type="scientific">Salipiger mucosus DSM 16094</name>
    <dbReference type="NCBI Taxonomy" id="1123237"/>
    <lineage>
        <taxon>Bacteria</taxon>
        <taxon>Pseudomonadati</taxon>
        <taxon>Pseudomonadota</taxon>
        <taxon>Alphaproteobacteria</taxon>
        <taxon>Rhodobacterales</taxon>
        <taxon>Roseobacteraceae</taxon>
        <taxon>Salipiger</taxon>
    </lineage>
</organism>
<dbReference type="InterPro" id="IPR001469">
    <property type="entry name" value="ATP_synth_F1_dsu/esu"/>
</dbReference>
<dbReference type="GO" id="GO:0045259">
    <property type="term" value="C:proton-transporting ATP synthase complex"/>
    <property type="evidence" value="ECO:0007669"/>
    <property type="project" value="UniProtKB-KW"/>
</dbReference>
<keyword evidence="8 10" id="KW-0139">CF(1)</keyword>
<evidence type="ECO:0000256" key="1">
    <source>
        <dbReference type="ARBA" id="ARBA00003543"/>
    </source>
</evidence>
<name>S9R427_9RHOB</name>
<evidence type="ECO:0000256" key="8">
    <source>
        <dbReference type="ARBA" id="ARBA00023196"/>
    </source>
</evidence>
<evidence type="ECO:0000256" key="4">
    <source>
        <dbReference type="ARBA" id="ARBA00022448"/>
    </source>
</evidence>
<comment type="caution">
    <text evidence="13">The sequence shown here is derived from an EMBL/GenBank/DDBJ whole genome shotgun (WGS) entry which is preliminary data.</text>
</comment>
<keyword evidence="10" id="KW-1003">Cell membrane</keyword>
<sequence>MQFDLVSPERRLLSAGVTSVAIPGMDGDMTVGPGHAPVITTLRPGILRAETEKGSEEFVVTGGFAEIGAGVTVLAEKAVPHADMDQATYEALVEEAERAYHEVKQATENEPGPVDEAAKLLQDMVAVGGHIGLDPKQPNF</sequence>
<keyword evidence="13" id="KW-0378">Hydrolase</keyword>
<evidence type="ECO:0000256" key="2">
    <source>
        <dbReference type="ARBA" id="ARBA00004184"/>
    </source>
</evidence>
<dbReference type="GO" id="GO:0016787">
    <property type="term" value="F:hydrolase activity"/>
    <property type="evidence" value="ECO:0007669"/>
    <property type="project" value="UniProtKB-KW"/>
</dbReference>
<evidence type="ECO:0000256" key="9">
    <source>
        <dbReference type="ARBA" id="ARBA00023310"/>
    </source>
</evidence>
<evidence type="ECO:0000313" key="13">
    <source>
        <dbReference type="EMBL" id="EPX86758.1"/>
    </source>
</evidence>
<dbReference type="EMBL" id="APVH01000003">
    <property type="protein sequence ID" value="EPX86758.1"/>
    <property type="molecule type" value="Genomic_DNA"/>
</dbReference>
<keyword evidence="9 10" id="KW-0066">ATP synthesis</keyword>
<keyword evidence="7 10" id="KW-0472">Membrane</keyword>
<comment type="similarity">
    <text evidence="3 10 11">Belongs to the ATPase epsilon chain family.</text>
</comment>
<dbReference type="InterPro" id="IPR020546">
    <property type="entry name" value="ATP_synth_F1_dsu/esu_N"/>
</dbReference>
<dbReference type="PANTHER" id="PTHR13822">
    <property type="entry name" value="ATP SYNTHASE DELTA/EPSILON CHAIN"/>
    <property type="match status" value="1"/>
</dbReference>
<evidence type="ECO:0000256" key="10">
    <source>
        <dbReference type="HAMAP-Rule" id="MF_00530"/>
    </source>
</evidence>
<evidence type="ECO:0000256" key="6">
    <source>
        <dbReference type="ARBA" id="ARBA00023065"/>
    </source>
</evidence>
<protein>
    <recommendedName>
        <fullName evidence="10">ATP synthase epsilon chain</fullName>
    </recommendedName>
    <alternativeName>
        <fullName evidence="10">ATP synthase F1 sector epsilon subunit</fullName>
    </alternativeName>
    <alternativeName>
        <fullName evidence="10">F-ATPase epsilon subunit</fullName>
    </alternativeName>
</protein>
<accession>S9R427</accession>
<proteinExistence type="inferred from homology"/>
<evidence type="ECO:0000259" key="12">
    <source>
        <dbReference type="Pfam" id="PF02823"/>
    </source>
</evidence>
<keyword evidence="5 10" id="KW-0375">Hydrogen ion transport</keyword>
<dbReference type="PANTHER" id="PTHR13822:SF10">
    <property type="entry name" value="ATP SYNTHASE EPSILON CHAIN, CHLOROPLASTIC"/>
    <property type="match status" value="1"/>
</dbReference>
<dbReference type="HAMAP" id="MF_00530">
    <property type="entry name" value="ATP_synth_epsil_bac"/>
    <property type="match status" value="1"/>
</dbReference>
<dbReference type="eggNOG" id="COG0355">
    <property type="taxonomic scope" value="Bacteria"/>
</dbReference>
<evidence type="ECO:0000256" key="3">
    <source>
        <dbReference type="ARBA" id="ARBA00005712"/>
    </source>
</evidence>
<evidence type="ECO:0000256" key="11">
    <source>
        <dbReference type="RuleBase" id="RU003656"/>
    </source>
</evidence>
<evidence type="ECO:0000313" key="14">
    <source>
        <dbReference type="Proteomes" id="UP000015347"/>
    </source>
</evidence>
<keyword evidence="4 10" id="KW-0813">Transport</keyword>